<evidence type="ECO:0000256" key="10">
    <source>
        <dbReference type="PIRSR" id="PIRSR630616-2"/>
    </source>
</evidence>
<dbReference type="EMBL" id="JABSTR010000011">
    <property type="protein sequence ID" value="KAH9381620.1"/>
    <property type="molecule type" value="Genomic_DNA"/>
</dbReference>
<evidence type="ECO:0000256" key="15">
    <source>
        <dbReference type="SAM" id="MobiDB-lite"/>
    </source>
</evidence>
<keyword evidence="6 10" id="KW-0067">ATP-binding</keyword>
<comment type="subcellular location">
    <subcellularLocation>
        <location evidence="1">Midbody</location>
    </subcellularLocation>
</comment>
<comment type="catalytic activity">
    <reaction evidence="8 14">
        <text>L-seryl-[protein] + ATP = O-phospho-L-seryl-[protein] + ADP + H(+)</text>
        <dbReference type="Rhea" id="RHEA:17989"/>
        <dbReference type="Rhea" id="RHEA-COMP:9863"/>
        <dbReference type="Rhea" id="RHEA-COMP:11604"/>
        <dbReference type="ChEBI" id="CHEBI:15378"/>
        <dbReference type="ChEBI" id="CHEBI:29999"/>
        <dbReference type="ChEBI" id="CHEBI:30616"/>
        <dbReference type="ChEBI" id="CHEBI:83421"/>
        <dbReference type="ChEBI" id="CHEBI:456216"/>
        <dbReference type="EC" id="2.7.11.1"/>
    </reaction>
</comment>
<dbReference type="FunFam" id="1.10.510.10:FF:000235">
    <property type="entry name" value="Serine/threonine-protein kinase ark1"/>
    <property type="match status" value="1"/>
</dbReference>
<dbReference type="GO" id="GO:0005524">
    <property type="term" value="F:ATP binding"/>
    <property type="evidence" value="ECO:0007669"/>
    <property type="project" value="UniProtKB-UniRule"/>
</dbReference>
<dbReference type="SUPFAM" id="SSF56112">
    <property type="entry name" value="Protein kinase-like (PK-like)"/>
    <property type="match status" value="2"/>
</dbReference>
<keyword evidence="2 13" id="KW-0723">Serine/threonine-protein kinase</keyword>
<evidence type="ECO:0000256" key="11">
    <source>
        <dbReference type="PIRSR" id="PIRSR630616-3"/>
    </source>
</evidence>
<evidence type="ECO:0000256" key="8">
    <source>
        <dbReference type="ARBA" id="ARBA00048679"/>
    </source>
</evidence>
<feature type="binding site" evidence="10">
    <location>
        <begin position="208"/>
        <end position="210"/>
    </location>
    <ligand>
        <name>ATP</name>
        <dbReference type="ChEBI" id="CHEBI:30616"/>
    </ligand>
</feature>
<evidence type="ECO:0000256" key="3">
    <source>
        <dbReference type="ARBA" id="ARBA00022679"/>
    </source>
</evidence>
<comment type="catalytic activity">
    <reaction evidence="7 14">
        <text>L-threonyl-[protein] + ATP = O-phospho-L-threonyl-[protein] + ADP + H(+)</text>
        <dbReference type="Rhea" id="RHEA:46608"/>
        <dbReference type="Rhea" id="RHEA-COMP:11060"/>
        <dbReference type="Rhea" id="RHEA-COMP:11605"/>
        <dbReference type="ChEBI" id="CHEBI:15378"/>
        <dbReference type="ChEBI" id="CHEBI:30013"/>
        <dbReference type="ChEBI" id="CHEBI:30616"/>
        <dbReference type="ChEBI" id="CHEBI:61977"/>
        <dbReference type="ChEBI" id="CHEBI:456216"/>
        <dbReference type="EC" id="2.7.11.1"/>
    </reaction>
</comment>
<keyword evidence="3 14" id="KW-0808">Transferase</keyword>
<sequence length="409" mass="46081">MSDRSSETLSGRATSGTKPTDASVGQPKPGQEDRCAMKELPVKVWCLDDFEIGRPLGKGKFGNVYLARAKSTQYLVALKVMFKSQLQKNNVGAPAQEEVEIQVTPQPKPGQKDRCAMKELPVKVWCLDDFEIGRPLGKGKFGNVYLARAKSTQYLVALKVMFKSQLQKNNVEHQLRREVEIQSHLRHPNILCMYNWFHDETRVYLILEYAPQGELYKKLKKVSPLHRQAGSNANEGNACGPRSKHTDFCCDYIYQLCNALKVCHENKVIHRDIKPENLLLGYNGEIKIADFGWSVHARSSRRQTMCGTLDYLPPEMIESKVYGEKVDLWAVGILTYEFLVGNPPFESSTTRETYNRICQAVVHFPPHVGAEAKDLILKCPSLSCPDLRSSDQLSLSLEGEVGQGYLPCI</sequence>
<dbReference type="InterPro" id="IPR000719">
    <property type="entry name" value="Prot_kinase_dom"/>
</dbReference>
<proteinExistence type="inferred from homology"/>
<dbReference type="PANTHER" id="PTHR24350">
    <property type="entry name" value="SERINE/THREONINE-PROTEIN KINASE IAL-RELATED"/>
    <property type="match status" value="1"/>
</dbReference>
<evidence type="ECO:0000256" key="2">
    <source>
        <dbReference type="ARBA" id="ARBA00022527"/>
    </source>
</evidence>
<dbReference type="SMART" id="SM00220">
    <property type="entry name" value="S_TKc"/>
    <property type="match status" value="1"/>
</dbReference>
<dbReference type="GO" id="GO:0000070">
    <property type="term" value="P:mitotic sister chromatid segregation"/>
    <property type="evidence" value="ECO:0007669"/>
    <property type="project" value="UniProtKB-ARBA"/>
</dbReference>
<feature type="domain" description="Protein kinase" evidence="16">
    <location>
        <begin position="130"/>
        <end position="406"/>
    </location>
</feature>
<dbReference type="AlphaFoldDB" id="A0A9J6H4P3"/>
<dbReference type="GO" id="GO:0030261">
    <property type="term" value="P:chromosome condensation"/>
    <property type="evidence" value="ECO:0007669"/>
    <property type="project" value="UniProtKB-ARBA"/>
</dbReference>
<dbReference type="GO" id="GO:0032506">
    <property type="term" value="P:cytokinetic process"/>
    <property type="evidence" value="ECO:0007669"/>
    <property type="project" value="UniProtKB-ARBA"/>
</dbReference>
<reference evidence="17 18" key="1">
    <citation type="journal article" date="2020" name="Cell">
        <title>Large-Scale Comparative Analyses of Tick Genomes Elucidate Their Genetic Diversity and Vector Capacities.</title>
        <authorList>
            <consortium name="Tick Genome and Microbiome Consortium (TIGMIC)"/>
            <person name="Jia N."/>
            <person name="Wang J."/>
            <person name="Shi W."/>
            <person name="Du L."/>
            <person name="Sun Y."/>
            <person name="Zhan W."/>
            <person name="Jiang J.F."/>
            <person name="Wang Q."/>
            <person name="Zhang B."/>
            <person name="Ji P."/>
            <person name="Bell-Sakyi L."/>
            <person name="Cui X.M."/>
            <person name="Yuan T.T."/>
            <person name="Jiang B.G."/>
            <person name="Yang W.F."/>
            <person name="Lam T.T."/>
            <person name="Chang Q.C."/>
            <person name="Ding S.J."/>
            <person name="Wang X.J."/>
            <person name="Zhu J.G."/>
            <person name="Ruan X.D."/>
            <person name="Zhao L."/>
            <person name="Wei J.T."/>
            <person name="Ye R.Z."/>
            <person name="Que T.C."/>
            <person name="Du C.H."/>
            <person name="Zhou Y.H."/>
            <person name="Cheng J.X."/>
            <person name="Dai P.F."/>
            <person name="Guo W.B."/>
            <person name="Han X.H."/>
            <person name="Huang E.J."/>
            <person name="Li L.F."/>
            <person name="Wei W."/>
            <person name="Gao Y.C."/>
            <person name="Liu J.Z."/>
            <person name="Shao H.Z."/>
            <person name="Wang X."/>
            <person name="Wang C.C."/>
            <person name="Yang T.C."/>
            <person name="Huo Q.B."/>
            <person name="Li W."/>
            <person name="Chen H.Y."/>
            <person name="Chen S.E."/>
            <person name="Zhou L.G."/>
            <person name="Ni X.B."/>
            <person name="Tian J.H."/>
            <person name="Sheng Y."/>
            <person name="Liu T."/>
            <person name="Pan Y.S."/>
            <person name="Xia L.Y."/>
            <person name="Li J."/>
            <person name="Zhao F."/>
            <person name="Cao W.C."/>
        </authorList>
    </citation>
    <scope>NUCLEOTIDE SEQUENCE [LARGE SCALE GENOMIC DNA]</scope>
    <source>
        <strain evidence="17">HaeL-2018</strain>
    </source>
</reference>
<evidence type="ECO:0000256" key="6">
    <source>
        <dbReference type="ARBA" id="ARBA00022840"/>
    </source>
</evidence>
<evidence type="ECO:0000256" key="13">
    <source>
        <dbReference type="RuleBase" id="RU000304"/>
    </source>
</evidence>
<evidence type="ECO:0000256" key="9">
    <source>
        <dbReference type="PIRSR" id="PIRSR630616-1"/>
    </source>
</evidence>
<evidence type="ECO:0000259" key="16">
    <source>
        <dbReference type="PROSITE" id="PS50011"/>
    </source>
</evidence>
<dbReference type="InterPro" id="IPR011009">
    <property type="entry name" value="Kinase-like_dom_sf"/>
</dbReference>
<gene>
    <name evidence="17" type="ORF">HPB48_004617</name>
</gene>
<keyword evidence="5 14" id="KW-0418">Kinase</keyword>
<feature type="cross-link" description="Glycyl lysine isopeptide (Lys-Gly) (interchain with G-Cter in SUMO2)" evidence="11">
    <location>
        <position position="274"/>
    </location>
</feature>
<feature type="region of interest" description="Disordered" evidence="15">
    <location>
        <begin position="1"/>
        <end position="33"/>
    </location>
</feature>
<dbReference type="GO" id="GO:0030496">
    <property type="term" value="C:midbody"/>
    <property type="evidence" value="ECO:0007669"/>
    <property type="project" value="UniProtKB-SubCell"/>
</dbReference>
<dbReference type="Proteomes" id="UP000821853">
    <property type="component" value="Chromosome 9"/>
</dbReference>
<accession>A0A9J6H4P3</accession>
<feature type="binding site" evidence="10">
    <location>
        <position position="140"/>
    </location>
    <ligand>
        <name>ATP</name>
        <dbReference type="ChEBI" id="CHEBI:30616"/>
    </ligand>
</feature>
<dbReference type="InterPro" id="IPR017441">
    <property type="entry name" value="Protein_kinase_ATP_BS"/>
</dbReference>
<dbReference type="GO" id="GO:0006325">
    <property type="term" value="P:chromatin organization"/>
    <property type="evidence" value="ECO:0007669"/>
    <property type="project" value="UniProtKB-ARBA"/>
</dbReference>
<evidence type="ECO:0000313" key="18">
    <source>
        <dbReference type="Proteomes" id="UP000821853"/>
    </source>
</evidence>
<dbReference type="Pfam" id="PF00069">
    <property type="entry name" value="Pkinase"/>
    <property type="match status" value="1"/>
</dbReference>
<evidence type="ECO:0000256" key="1">
    <source>
        <dbReference type="ARBA" id="ARBA00004214"/>
    </source>
</evidence>
<comment type="caution">
    <text evidence="17">The sequence shown here is derived from an EMBL/GenBank/DDBJ whole genome shotgun (WGS) entry which is preliminary data.</text>
</comment>
<evidence type="ECO:0000313" key="17">
    <source>
        <dbReference type="EMBL" id="KAH9381620.1"/>
    </source>
</evidence>
<keyword evidence="4 10" id="KW-0547">Nucleotide-binding</keyword>
<dbReference type="VEuPathDB" id="VectorBase:HLOH_058894"/>
<keyword evidence="18" id="KW-1185">Reference proteome</keyword>
<protein>
    <recommendedName>
        <fullName evidence="14">Aurora kinase</fullName>
        <ecNumber evidence="14">2.7.11.1</ecNumber>
    </recommendedName>
</protein>
<dbReference type="CDD" id="cd14007">
    <property type="entry name" value="STKc_Aurora"/>
    <property type="match status" value="1"/>
</dbReference>
<name>A0A9J6H4P3_HAELO</name>
<dbReference type="InterPro" id="IPR008271">
    <property type="entry name" value="Ser/Thr_kinase_AS"/>
</dbReference>
<evidence type="ECO:0000256" key="12">
    <source>
        <dbReference type="PROSITE-ProRule" id="PRU10141"/>
    </source>
</evidence>
<dbReference type="InterPro" id="IPR030616">
    <property type="entry name" value="Aur-like"/>
</dbReference>
<comment type="similarity">
    <text evidence="14">Belongs to the protein kinase superfamily. Ser/Thr protein kinase family. Aurora subfamily.</text>
</comment>
<dbReference type="Gene3D" id="1.10.510.10">
    <property type="entry name" value="Transferase(Phosphotransferase) domain 1"/>
    <property type="match status" value="1"/>
</dbReference>
<dbReference type="PROSITE" id="PS00107">
    <property type="entry name" value="PROTEIN_KINASE_ATP"/>
    <property type="match status" value="1"/>
</dbReference>
<dbReference type="FunFam" id="3.30.200.20:FF:000042">
    <property type="entry name" value="Aurora kinase A"/>
    <property type="match status" value="2"/>
</dbReference>
<dbReference type="PROSITE" id="PS50011">
    <property type="entry name" value="PROTEIN_KINASE_DOM"/>
    <property type="match status" value="1"/>
</dbReference>
<evidence type="ECO:0000256" key="14">
    <source>
        <dbReference type="RuleBase" id="RU367134"/>
    </source>
</evidence>
<feature type="binding site" evidence="10 12">
    <location>
        <position position="159"/>
    </location>
    <ligand>
        <name>ATP</name>
        <dbReference type="ChEBI" id="CHEBI:30616"/>
    </ligand>
</feature>
<feature type="binding site" evidence="10">
    <location>
        <position position="290"/>
    </location>
    <ligand>
        <name>ATP</name>
        <dbReference type="ChEBI" id="CHEBI:30616"/>
    </ligand>
</feature>
<dbReference type="OrthoDB" id="377346at2759"/>
<dbReference type="PROSITE" id="PS00108">
    <property type="entry name" value="PROTEIN_KINASE_ST"/>
    <property type="match status" value="1"/>
</dbReference>
<evidence type="ECO:0000256" key="4">
    <source>
        <dbReference type="ARBA" id="ARBA00022741"/>
    </source>
</evidence>
<dbReference type="EC" id="2.7.11.1" evidence="14"/>
<dbReference type="Gene3D" id="3.30.200.20">
    <property type="entry name" value="Phosphorylase Kinase, domain 1"/>
    <property type="match status" value="2"/>
</dbReference>
<dbReference type="GO" id="GO:0004674">
    <property type="term" value="F:protein serine/threonine kinase activity"/>
    <property type="evidence" value="ECO:0007669"/>
    <property type="project" value="UniProtKB-KW"/>
</dbReference>
<evidence type="ECO:0000256" key="7">
    <source>
        <dbReference type="ARBA" id="ARBA00047899"/>
    </source>
</evidence>
<feature type="compositionally biased region" description="Polar residues" evidence="15">
    <location>
        <begin position="7"/>
        <end position="20"/>
    </location>
</feature>
<feature type="active site" description="Proton acceptor" evidence="9">
    <location>
        <position position="272"/>
    </location>
</feature>
<evidence type="ECO:0000256" key="5">
    <source>
        <dbReference type="ARBA" id="ARBA00022777"/>
    </source>
</evidence>
<organism evidence="17 18">
    <name type="scientific">Haemaphysalis longicornis</name>
    <name type="common">Bush tick</name>
    <dbReference type="NCBI Taxonomy" id="44386"/>
    <lineage>
        <taxon>Eukaryota</taxon>
        <taxon>Metazoa</taxon>
        <taxon>Ecdysozoa</taxon>
        <taxon>Arthropoda</taxon>
        <taxon>Chelicerata</taxon>
        <taxon>Arachnida</taxon>
        <taxon>Acari</taxon>
        <taxon>Parasitiformes</taxon>
        <taxon>Ixodida</taxon>
        <taxon>Ixodoidea</taxon>
        <taxon>Ixodidae</taxon>
        <taxon>Haemaphysalinae</taxon>
        <taxon>Haemaphysalis</taxon>
    </lineage>
</organism>
<feature type="binding site" evidence="10">
    <location>
        <begin position="276"/>
        <end position="277"/>
    </location>
    <ligand>
        <name>ATP</name>
        <dbReference type="ChEBI" id="CHEBI:30616"/>
    </ligand>
</feature>